<dbReference type="Gene3D" id="1.25.40.20">
    <property type="entry name" value="Ankyrin repeat-containing domain"/>
    <property type="match status" value="1"/>
</dbReference>
<feature type="region of interest" description="Disordered" evidence="4">
    <location>
        <begin position="219"/>
        <end position="265"/>
    </location>
</feature>
<dbReference type="InterPro" id="IPR002110">
    <property type="entry name" value="Ankyrin_rpt"/>
</dbReference>
<dbReference type="PROSITE" id="PS50088">
    <property type="entry name" value="ANK_REPEAT"/>
    <property type="match status" value="1"/>
</dbReference>
<dbReference type="RefSeq" id="XP_022504169.1">
    <property type="nucleotide sequence ID" value="XM_022639781.1"/>
</dbReference>
<evidence type="ECO:0000256" key="3">
    <source>
        <dbReference type="PROSITE-ProRule" id="PRU00023"/>
    </source>
</evidence>
<dbReference type="PANTHER" id="PTHR24126">
    <property type="entry name" value="ANKYRIN REPEAT, PH AND SEC7 DOMAIN CONTAINING PROTEIN SECG-RELATED"/>
    <property type="match status" value="1"/>
</dbReference>
<dbReference type="GeneID" id="34584899"/>
<name>A0A178DBX0_9EURO</name>
<gene>
    <name evidence="5" type="ORF">AYO20_01475</name>
</gene>
<feature type="region of interest" description="Disordered" evidence="4">
    <location>
        <begin position="1"/>
        <end position="68"/>
    </location>
</feature>
<dbReference type="SUPFAM" id="SSF48403">
    <property type="entry name" value="Ankyrin repeat"/>
    <property type="match status" value="1"/>
</dbReference>
<evidence type="ECO:0000256" key="4">
    <source>
        <dbReference type="SAM" id="MobiDB-lite"/>
    </source>
</evidence>
<dbReference type="PROSITE" id="PS50297">
    <property type="entry name" value="ANK_REP_REGION"/>
    <property type="match status" value="1"/>
</dbReference>
<keyword evidence="6" id="KW-1185">Reference proteome</keyword>
<dbReference type="EMBL" id="LVCJ01000006">
    <property type="protein sequence ID" value="OAL39157.1"/>
    <property type="molecule type" value="Genomic_DNA"/>
</dbReference>
<accession>A0A178DBX0</accession>
<proteinExistence type="predicted"/>
<evidence type="ECO:0000313" key="5">
    <source>
        <dbReference type="EMBL" id="OAL39157.1"/>
    </source>
</evidence>
<organism evidence="5 6">
    <name type="scientific">Fonsecaea nubica</name>
    <dbReference type="NCBI Taxonomy" id="856822"/>
    <lineage>
        <taxon>Eukaryota</taxon>
        <taxon>Fungi</taxon>
        <taxon>Dikarya</taxon>
        <taxon>Ascomycota</taxon>
        <taxon>Pezizomycotina</taxon>
        <taxon>Eurotiomycetes</taxon>
        <taxon>Chaetothyriomycetidae</taxon>
        <taxon>Chaetothyriales</taxon>
        <taxon>Herpotrichiellaceae</taxon>
        <taxon>Fonsecaea</taxon>
    </lineage>
</organism>
<protein>
    <submittedName>
        <fullName evidence="5">Uncharacterized protein</fullName>
    </submittedName>
</protein>
<evidence type="ECO:0000256" key="2">
    <source>
        <dbReference type="ARBA" id="ARBA00023043"/>
    </source>
</evidence>
<comment type="caution">
    <text evidence="5">The sequence shown here is derived from an EMBL/GenBank/DDBJ whole genome shotgun (WGS) entry which is preliminary data.</text>
</comment>
<sequence>MVFQESTTGPLVEQAGGSGPSIEGSEATGQNRHGADPAHNAAENDLDQGRKVTAVGSQDTDTVPDISDLEKMLGLAEDGKRDEVKEYQEWFSKTAPSWDNQNILHAAARSGNLSLMRDLLKNEHVKKLVTKADNIGFLPLHDAVAKGSPKMVEILLKSGPKTQVGQRTKRSGYTPVIMAADRGFVEILKSFEGYEKDLVAKSWDGETPLLRAIRRLSEMRASQPPATSSPATSPPATSPPTTPPPTTPPPTTPPPAIAPPAIAPPAISAAWKQALDALDALNSSREV</sequence>
<dbReference type="InterPro" id="IPR036770">
    <property type="entry name" value="Ankyrin_rpt-contain_sf"/>
</dbReference>
<keyword evidence="1" id="KW-0677">Repeat</keyword>
<feature type="repeat" description="ANK" evidence="3">
    <location>
        <begin position="135"/>
        <end position="167"/>
    </location>
</feature>
<feature type="compositionally biased region" description="Pro residues" evidence="4">
    <location>
        <begin position="232"/>
        <end position="263"/>
    </location>
</feature>
<keyword evidence="2 3" id="KW-0040">ANK repeat</keyword>
<dbReference type="Pfam" id="PF12796">
    <property type="entry name" value="Ank_2"/>
    <property type="match status" value="1"/>
</dbReference>
<evidence type="ECO:0000256" key="1">
    <source>
        <dbReference type="ARBA" id="ARBA00022737"/>
    </source>
</evidence>
<reference evidence="5 6" key="1">
    <citation type="submission" date="2016-03" db="EMBL/GenBank/DDBJ databases">
        <title>The draft genome sequence of Fonsecaea nubica causative agent of cutaneous subcutaneous infection in human host.</title>
        <authorList>
            <person name="Costa F."/>
            <person name="Sybren D.H."/>
            <person name="Raittz R.T."/>
            <person name="Weiss V.A."/>
            <person name="Leao A.C."/>
            <person name="Gomes R."/>
            <person name="De Souza E.M."/>
            <person name="Pedrosa F.O."/>
            <person name="Steffens M.B."/>
            <person name="Bombassaro A."/>
            <person name="Tadra-Sfeir M.Z."/>
            <person name="Moreno L.F."/>
            <person name="Najafzadeh M.J."/>
            <person name="Felipe M.S."/>
            <person name="Teixeira M."/>
            <person name="Sun J."/>
            <person name="Xi L."/>
            <person name="Castro M.A."/>
            <person name="Vicente V.A."/>
        </authorList>
    </citation>
    <scope>NUCLEOTIDE SEQUENCE [LARGE SCALE GENOMIC DNA]</scope>
    <source>
        <strain evidence="5 6">CBS 269.64</strain>
    </source>
</reference>
<dbReference type="SMART" id="SM00248">
    <property type="entry name" value="ANK"/>
    <property type="match status" value="3"/>
</dbReference>
<evidence type="ECO:0000313" key="6">
    <source>
        <dbReference type="Proteomes" id="UP000185904"/>
    </source>
</evidence>
<dbReference type="AlphaFoldDB" id="A0A178DBX0"/>
<dbReference type="OrthoDB" id="341259at2759"/>
<dbReference type="Proteomes" id="UP000185904">
    <property type="component" value="Unassembled WGS sequence"/>
</dbReference>
<dbReference type="PANTHER" id="PTHR24126:SF14">
    <property type="entry name" value="ANK_REP_REGION DOMAIN-CONTAINING PROTEIN"/>
    <property type="match status" value="1"/>
</dbReference>